<dbReference type="InterPro" id="IPR000086">
    <property type="entry name" value="NUDIX_hydrolase_dom"/>
</dbReference>
<organism evidence="2">
    <name type="scientific">Neospora caninum (strain Liverpool)</name>
    <dbReference type="NCBI Taxonomy" id="572307"/>
    <lineage>
        <taxon>Eukaryota</taxon>
        <taxon>Sar</taxon>
        <taxon>Alveolata</taxon>
        <taxon>Apicomplexa</taxon>
        <taxon>Conoidasida</taxon>
        <taxon>Coccidia</taxon>
        <taxon>Eucoccidiorida</taxon>
        <taxon>Eimeriorina</taxon>
        <taxon>Sarcocystidae</taxon>
        <taxon>Neospora</taxon>
    </lineage>
</organism>
<feature type="domain" description="Nudix hydrolase" evidence="1">
    <location>
        <begin position="70"/>
        <end position="279"/>
    </location>
</feature>
<dbReference type="PROSITE" id="PS51462">
    <property type="entry name" value="NUDIX"/>
    <property type="match status" value="1"/>
</dbReference>
<sequence length="304" mass="32905">MLVACEDAFRRRSPLFWFLSATLLLLFFFFLGRSTSPSPSSLSSPLSSSLSFLVAPAAETRLAPEAAMRGNIRGFAIAWRAEGGFLLLRSEKKSKGLHYQLPGGHAEFPGDASRAAQFLQSEASSRAFFLSAPSSAEAAGEQRKKHVDEEEVARAACARELFEETGIDVGEDLGSLVPLAPAGVGPYNNRFFFFLHLTDKLLADAPRALQSDDAEKQTANGNTRALLYPENRDGHSPPLDVQLAVGLDEHTGFRFVDSAEEAAELVVKHAGGRSTKALKAFQKLLNKHAPLSPLETVRACTDTS</sequence>
<evidence type="ECO:0000313" key="2">
    <source>
        <dbReference type="EMBL" id="CEL65915.1"/>
    </source>
</evidence>
<dbReference type="SUPFAM" id="SSF55811">
    <property type="entry name" value="Nudix"/>
    <property type="match status" value="1"/>
</dbReference>
<dbReference type="CDD" id="cd02883">
    <property type="entry name" value="NUDIX_Hydrolase"/>
    <property type="match status" value="1"/>
</dbReference>
<dbReference type="Gene3D" id="3.90.79.10">
    <property type="entry name" value="Nucleoside Triphosphate Pyrophosphohydrolase"/>
    <property type="match status" value="1"/>
</dbReference>
<dbReference type="GO" id="GO:0016787">
    <property type="term" value="F:hydrolase activity"/>
    <property type="evidence" value="ECO:0007669"/>
    <property type="project" value="UniProtKB-KW"/>
</dbReference>
<evidence type="ECO:0000259" key="1">
    <source>
        <dbReference type="PROSITE" id="PS51462"/>
    </source>
</evidence>
<reference evidence="2" key="1">
    <citation type="journal article" date="2015" name="PLoS ONE">
        <title>Comprehensive Evaluation of Toxoplasma gondii VEG and Neospora caninum LIV Genomes with Tachyzoite Stage Transcriptome and Proteome Defines Novel Transcript Features.</title>
        <authorList>
            <person name="Ramaprasad A."/>
            <person name="Mourier T."/>
            <person name="Naeem R."/>
            <person name="Malas T.B."/>
            <person name="Moussa E."/>
            <person name="Panigrahi A."/>
            <person name="Vermont S.J."/>
            <person name="Otto T.D."/>
            <person name="Wastling J."/>
            <person name="Pain A."/>
        </authorList>
    </citation>
    <scope>NUCLEOTIDE SEQUENCE</scope>
    <source>
        <strain evidence="2">Liverpool</strain>
    </source>
</reference>
<name>A0A0F7UBC1_NEOCL</name>
<proteinExistence type="predicted"/>
<gene>
    <name evidence="2" type="ORF">BN1204_017460</name>
</gene>
<accession>A0A0F7UBC1</accession>
<protein>
    <submittedName>
        <fullName evidence="2">NUDIX hydrolase domain-containing protein,putative</fullName>
    </submittedName>
</protein>
<dbReference type="InterPro" id="IPR015797">
    <property type="entry name" value="NUDIX_hydrolase-like_dom_sf"/>
</dbReference>
<dbReference type="AlphaFoldDB" id="A0A0F7UBC1"/>
<dbReference type="EMBL" id="LN714480">
    <property type="protein sequence ID" value="CEL65915.1"/>
    <property type="molecule type" value="Genomic_DNA"/>
</dbReference>
<keyword evidence="2" id="KW-0378">Hydrolase</keyword>